<feature type="region of interest" description="Disordered" evidence="1">
    <location>
        <begin position="196"/>
        <end position="218"/>
    </location>
</feature>
<evidence type="ECO:0000313" key="2">
    <source>
        <dbReference type="EMBL" id="CAE7526678.1"/>
    </source>
</evidence>
<dbReference type="Proteomes" id="UP000601435">
    <property type="component" value="Unassembled WGS sequence"/>
</dbReference>
<protein>
    <submittedName>
        <fullName evidence="2">Uncharacterized protein</fullName>
    </submittedName>
</protein>
<proteinExistence type="predicted"/>
<reference evidence="2" key="1">
    <citation type="submission" date="2021-02" db="EMBL/GenBank/DDBJ databases">
        <authorList>
            <person name="Dougan E. K."/>
            <person name="Rhodes N."/>
            <person name="Thang M."/>
            <person name="Chan C."/>
        </authorList>
    </citation>
    <scope>NUCLEOTIDE SEQUENCE</scope>
</reference>
<feature type="compositionally biased region" description="Basic and acidic residues" evidence="1">
    <location>
        <begin position="444"/>
        <end position="472"/>
    </location>
</feature>
<feature type="compositionally biased region" description="Acidic residues" evidence="1">
    <location>
        <begin position="384"/>
        <end position="399"/>
    </location>
</feature>
<feature type="non-terminal residue" evidence="2">
    <location>
        <position position="1"/>
    </location>
</feature>
<accession>A0A812TH86</accession>
<feature type="region of interest" description="Disordered" evidence="1">
    <location>
        <begin position="418"/>
        <end position="478"/>
    </location>
</feature>
<evidence type="ECO:0000256" key="1">
    <source>
        <dbReference type="SAM" id="MobiDB-lite"/>
    </source>
</evidence>
<evidence type="ECO:0000313" key="3">
    <source>
        <dbReference type="Proteomes" id="UP000601435"/>
    </source>
</evidence>
<sequence>MIVKLPTRTAGRTAVVLTSQSMLGKCIVMRTPLNMSGVGEAALLLPTSLGGASAAMFGSQEDRILAAIGHRGVLQQRTRGATGSPILGNKTGAGKVLGESNETIEKMPKVAAEATGVAKATTETEGPQPGTATVNGMETDGEEIEETATTKEADGTAPGRTTEIFTVGSPDPETFEQCQARSGNDEDRDYFQYETNAEPGTKEEARMDASAASGKRRRRTLEEAPGLVLYQSLGGKAWIAAEELSVSRLGEENGIEYLISWIRARFLDLEVARIGRAFSDYFRKMRRRPGQTIRDYNAEYDRLFGRLREVGCNLPQEAAAWVYLDRLQLDEAQELNILASVGNRYDLLRLQQAAVLHDRGQRKPWEGAGSRGNKKPHYAHVTDYDDGDGSEGGSDDVGEEGIPEEVAEAWVTYQSAKEKYKNQKQSRGYNGDHERPSRPPPGDGARDRAEDRDRDQGREARLKAMKAKREPGGAKGTSAPKEVAMMTVTVAGSQWLQAYTDLLQDHGQIENIITEEDYVRGYHGRATNYATHDAHNEYHAPESEESMHYAGANLYKKFGEGDFDWGDYSFENCEKILEATHYFPEKLNLRKIHDGGNDFTENK</sequence>
<comment type="caution">
    <text evidence="2">The sequence shown here is derived from an EMBL/GenBank/DDBJ whole genome shotgun (WGS) entry which is preliminary data.</text>
</comment>
<name>A0A812TH86_9DINO</name>
<dbReference type="EMBL" id="CAJNJA010024457">
    <property type="protein sequence ID" value="CAE7526678.1"/>
    <property type="molecule type" value="Genomic_DNA"/>
</dbReference>
<gene>
    <name evidence="2" type="ORF">SNEC2469_LOCUS15097</name>
</gene>
<organism evidence="2 3">
    <name type="scientific">Symbiodinium necroappetens</name>
    <dbReference type="NCBI Taxonomy" id="1628268"/>
    <lineage>
        <taxon>Eukaryota</taxon>
        <taxon>Sar</taxon>
        <taxon>Alveolata</taxon>
        <taxon>Dinophyceae</taxon>
        <taxon>Suessiales</taxon>
        <taxon>Symbiodiniaceae</taxon>
        <taxon>Symbiodinium</taxon>
    </lineage>
</organism>
<keyword evidence="3" id="KW-1185">Reference proteome</keyword>
<dbReference type="AlphaFoldDB" id="A0A812TH86"/>
<dbReference type="OrthoDB" id="413232at2759"/>
<feature type="region of interest" description="Disordered" evidence="1">
    <location>
        <begin position="359"/>
        <end position="399"/>
    </location>
</feature>